<reference evidence="1" key="2">
    <citation type="submission" date="2023-02" db="EMBL/GenBank/DDBJ databases">
        <authorList>
            <person name="Huang Y."/>
            <person name="Zhang Y."/>
            <person name="Zhang T."/>
            <person name="Wang J."/>
        </authorList>
    </citation>
    <scope>NUCLEOTIDE SEQUENCE</scope>
    <source>
        <strain evidence="1">KJ-1</strain>
    </source>
</reference>
<dbReference type="EMBL" id="CP085083">
    <property type="protein sequence ID" value="WDZ49660.1"/>
    <property type="molecule type" value="Genomic_DNA"/>
</dbReference>
<evidence type="ECO:0000313" key="2">
    <source>
        <dbReference type="Proteomes" id="UP001199528"/>
    </source>
</evidence>
<dbReference type="RefSeq" id="WP_272654226.1">
    <property type="nucleotide sequence ID" value="NZ_CP085083.1"/>
</dbReference>
<dbReference type="Proteomes" id="UP001199528">
    <property type="component" value="Chromosome"/>
</dbReference>
<evidence type="ECO:0000313" key="1">
    <source>
        <dbReference type="EMBL" id="WDZ49660.1"/>
    </source>
</evidence>
<reference evidence="1" key="1">
    <citation type="journal article" date="2022" name="Front Environ Sci">
        <title>Complete genome sequence analysis of a novel alkane-degrading bacterial strain, Acinetobacter vivianii KJ-1, and its diesel degradation ability.</title>
        <authorList>
            <person name="Zhang Y."/>
            <person name="Song F."/>
            <person name="Wang J."/>
            <person name="Zhao Q."/>
            <person name="Zheng L."/>
            <person name="Wang Z."/>
            <person name="Zhang X."/>
            <person name="Gao Y."/>
            <person name="Chen G."/>
            <person name="Huang Y."/>
        </authorList>
    </citation>
    <scope>NUCLEOTIDE SEQUENCE</scope>
    <source>
        <strain evidence="1">KJ-1</strain>
    </source>
</reference>
<accession>A0AAJ6P3T3</accession>
<dbReference type="KEGG" id="aviv:LF296_09935"/>
<proteinExistence type="predicted"/>
<dbReference type="AlphaFoldDB" id="A0AAJ6P3T3"/>
<organism evidence="1 2">
    <name type="scientific">Acinetobacter vivianii</name>
    <dbReference type="NCBI Taxonomy" id="1776742"/>
    <lineage>
        <taxon>Bacteria</taxon>
        <taxon>Pseudomonadati</taxon>
        <taxon>Pseudomonadota</taxon>
        <taxon>Gammaproteobacteria</taxon>
        <taxon>Moraxellales</taxon>
        <taxon>Moraxellaceae</taxon>
        <taxon>Acinetobacter</taxon>
    </lineage>
</organism>
<gene>
    <name evidence="1" type="ORF">LF296_09935</name>
</gene>
<sequence>MSFFQLSQLEIESLISGDSISDVFPWSTNNENLIDQHYKQIFLDISKLSGTQFLVDFDHYGSGYASYIPTFFFKDEFRTKQLYPSYNQNFLGLEIYFCRIAPYFIMIEDEYRWQSKTRKIERFNGFPELDQIDEIKNSNIILIAQQIEKLLSKFELIRLNQKQLKIKLPSNYGVHTNFTNHGYCYFDAFFHWED</sequence>
<name>A0AAJ6P3T3_9GAMM</name>
<protein>
    <submittedName>
        <fullName evidence="1">Uncharacterized protein</fullName>
    </submittedName>
</protein>